<evidence type="ECO:0000256" key="5">
    <source>
        <dbReference type="SAM" id="MobiDB-lite"/>
    </source>
</evidence>
<dbReference type="InterPro" id="IPR000742">
    <property type="entry name" value="EGF"/>
</dbReference>
<dbReference type="PANTHER" id="PTHR12916">
    <property type="entry name" value="CYTOCHROME C OXIDASE POLYPEPTIDE VIC-2"/>
    <property type="match status" value="1"/>
</dbReference>
<sequence>MTVSTCRTISGHSSGVYKDTSRRTERQDETRTKELCNECRNRGYCNKSQGKVFCECFERFYQGENCSTEVDHCGANPCSNGGTCHKMWGNYFCECSTGFHGLHCNVTGEDMITARYHVLIVSGEDMITARYHVLIVTGEDMITARYHVLIVTGTVSRIDTPVVLLNIQVQTGAETLHVFICGEKNCNSDDFELKITSGDGMEFTVLTQHLINKNNPYELLSRMGVFDTLLHHVTR</sequence>
<dbReference type="SMART" id="SM00179">
    <property type="entry name" value="EGF_CA"/>
    <property type="match status" value="1"/>
</dbReference>
<evidence type="ECO:0000256" key="1">
    <source>
        <dbReference type="ARBA" id="ARBA00022536"/>
    </source>
</evidence>
<comment type="caution">
    <text evidence="7">The sequence shown here is derived from an EMBL/GenBank/DDBJ whole genome shotgun (WGS) entry which is preliminary data.</text>
</comment>
<evidence type="ECO:0000256" key="4">
    <source>
        <dbReference type="PROSITE-ProRule" id="PRU00076"/>
    </source>
</evidence>
<dbReference type="Pfam" id="PF00008">
    <property type="entry name" value="EGF"/>
    <property type="match status" value="1"/>
</dbReference>
<feature type="non-terminal residue" evidence="7">
    <location>
        <position position="235"/>
    </location>
</feature>
<dbReference type="PANTHER" id="PTHR12916:SF9">
    <property type="entry name" value="NEUROGENIC LOCUS NOTCH HOMOLOG PROTEIN 1-RELATED"/>
    <property type="match status" value="1"/>
</dbReference>
<feature type="disulfide bond" evidence="4">
    <location>
        <begin position="95"/>
        <end position="104"/>
    </location>
</feature>
<evidence type="ECO:0000313" key="7">
    <source>
        <dbReference type="EMBL" id="CAG2068142.1"/>
    </source>
</evidence>
<dbReference type="PROSITE" id="PS01186">
    <property type="entry name" value="EGF_2"/>
    <property type="match status" value="1"/>
</dbReference>
<evidence type="ECO:0000256" key="2">
    <source>
        <dbReference type="ARBA" id="ARBA00022737"/>
    </source>
</evidence>
<protein>
    <recommendedName>
        <fullName evidence="6">EGF-like domain-containing protein</fullName>
    </recommendedName>
</protein>
<dbReference type="CDD" id="cd00054">
    <property type="entry name" value="EGF_CA"/>
    <property type="match status" value="1"/>
</dbReference>
<dbReference type="EMBL" id="CAJPIN010082809">
    <property type="protein sequence ID" value="CAG2068142.1"/>
    <property type="molecule type" value="Genomic_DNA"/>
</dbReference>
<feature type="compositionally biased region" description="Polar residues" evidence="5">
    <location>
        <begin position="1"/>
        <end position="13"/>
    </location>
</feature>
<dbReference type="Proteomes" id="UP001153148">
    <property type="component" value="Unassembled WGS sequence"/>
</dbReference>
<evidence type="ECO:0000256" key="3">
    <source>
        <dbReference type="ARBA" id="ARBA00023157"/>
    </source>
</evidence>
<dbReference type="PROSITE" id="PS00022">
    <property type="entry name" value="EGF_1"/>
    <property type="match status" value="1"/>
</dbReference>
<dbReference type="PROSITE" id="PS50026">
    <property type="entry name" value="EGF_3"/>
    <property type="match status" value="1"/>
</dbReference>
<evidence type="ECO:0000313" key="8">
    <source>
        <dbReference type="Proteomes" id="UP001153148"/>
    </source>
</evidence>
<reference evidence="7" key="1">
    <citation type="submission" date="2021-03" db="EMBL/GenBank/DDBJ databases">
        <authorList>
            <person name="Tran Van P."/>
        </authorList>
    </citation>
    <scope>NUCLEOTIDE SEQUENCE</scope>
</reference>
<accession>A0ABN7PK98</accession>
<dbReference type="SMART" id="SM00181">
    <property type="entry name" value="EGF"/>
    <property type="match status" value="1"/>
</dbReference>
<dbReference type="InterPro" id="IPR001881">
    <property type="entry name" value="EGF-like_Ca-bd_dom"/>
</dbReference>
<comment type="caution">
    <text evidence="4">Lacks conserved residue(s) required for the propagation of feature annotation.</text>
</comment>
<evidence type="ECO:0000259" key="6">
    <source>
        <dbReference type="PROSITE" id="PS50026"/>
    </source>
</evidence>
<keyword evidence="2" id="KW-0677">Repeat</keyword>
<name>A0ABN7PK98_TIMPD</name>
<keyword evidence="1 4" id="KW-0245">EGF-like domain</keyword>
<dbReference type="SUPFAM" id="SSF57196">
    <property type="entry name" value="EGF/Laminin"/>
    <property type="match status" value="1"/>
</dbReference>
<organism evidence="7 8">
    <name type="scientific">Timema podura</name>
    <name type="common">Walking stick</name>
    <dbReference type="NCBI Taxonomy" id="61482"/>
    <lineage>
        <taxon>Eukaryota</taxon>
        <taxon>Metazoa</taxon>
        <taxon>Ecdysozoa</taxon>
        <taxon>Arthropoda</taxon>
        <taxon>Hexapoda</taxon>
        <taxon>Insecta</taxon>
        <taxon>Pterygota</taxon>
        <taxon>Neoptera</taxon>
        <taxon>Polyneoptera</taxon>
        <taxon>Phasmatodea</taxon>
        <taxon>Timematodea</taxon>
        <taxon>Timematoidea</taxon>
        <taxon>Timematidae</taxon>
        <taxon>Timema</taxon>
    </lineage>
</organism>
<keyword evidence="3 4" id="KW-1015">Disulfide bond</keyword>
<proteinExistence type="predicted"/>
<keyword evidence="8" id="KW-1185">Reference proteome</keyword>
<feature type="domain" description="EGF-like" evidence="6">
    <location>
        <begin position="69"/>
        <end position="105"/>
    </location>
</feature>
<feature type="region of interest" description="Disordered" evidence="5">
    <location>
        <begin position="1"/>
        <end position="26"/>
    </location>
</feature>
<dbReference type="Gene3D" id="2.10.25.10">
    <property type="entry name" value="Laminin"/>
    <property type="match status" value="1"/>
</dbReference>
<gene>
    <name evidence="7" type="ORF">TPAB3V08_LOCUS15085</name>
</gene>